<name>A0AAV2I6Q1_LYMST</name>
<evidence type="ECO:0000256" key="5">
    <source>
        <dbReference type="ARBA" id="ARBA00023157"/>
    </source>
</evidence>
<dbReference type="Proteomes" id="UP001497497">
    <property type="component" value="Unassembled WGS sequence"/>
</dbReference>
<feature type="chain" id="PRO_5043606837" evidence="7">
    <location>
        <begin position="22"/>
        <end position="148"/>
    </location>
</feature>
<feature type="signal peptide" evidence="7">
    <location>
        <begin position="1"/>
        <end position="21"/>
    </location>
</feature>
<keyword evidence="9" id="KW-1185">Reference proteome</keyword>
<dbReference type="AlphaFoldDB" id="A0AAV2I6Q1"/>
<gene>
    <name evidence="8" type="ORF">GSLYS_00015147001</name>
</gene>
<dbReference type="InterPro" id="IPR012632">
    <property type="entry name" value="Scorpion_calcine"/>
</dbReference>
<evidence type="ECO:0000256" key="3">
    <source>
        <dbReference type="ARBA" id="ARBA00022525"/>
    </source>
</evidence>
<evidence type="ECO:0000256" key="7">
    <source>
        <dbReference type="SAM" id="SignalP"/>
    </source>
</evidence>
<evidence type="ECO:0000313" key="8">
    <source>
        <dbReference type="EMBL" id="CAL1541541.1"/>
    </source>
</evidence>
<dbReference type="GO" id="GO:0090729">
    <property type="term" value="F:toxin activity"/>
    <property type="evidence" value="ECO:0007669"/>
    <property type="project" value="UniProtKB-KW"/>
</dbReference>
<keyword evidence="3" id="KW-0964">Secreted</keyword>
<proteinExistence type="inferred from homology"/>
<evidence type="ECO:0000256" key="4">
    <source>
        <dbReference type="ARBA" id="ARBA00022656"/>
    </source>
</evidence>
<evidence type="ECO:0000256" key="6">
    <source>
        <dbReference type="ARBA" id="ARBA00023297"/>
    </source>
</evidence>
<comment type="subcellular location">
    <subcellularLocation>
        <location evidence="1">Secreted</location>
    </subcellularLocation>
</comment>
<dbReference type="PROSITE" id="PS60028">
    <property type="entry name" value="SCORPION_CALCINE"/>
    <property type="match status" value="1"/>
</dbReference>
<keyword evidence="6" id="KW-0108">Calcium channel impairing toxin</keyword>
<dbReference type="GO" id="GO:0005576">
    <property type="term" value="C:extracellular region"/>
    <property type="evidence" value="ECO:0007669"/>
    <property type="project" value="UniProtKB-SubCell"/>
</dbReference>
<keyword evidence="6" id="KW-0872">Ion channel impairing toxin</keyword>
<reference evidence="8 9" key="1">
    <citation type="submission" date="2024-04" db="EMBL/GenBank/DDBJ databases">
        <authorList>
            <consortium name="Genoscope - CEA"/>
            <person name="William W."/>
        </authorList>
    </citation>
    <scope>NUCLEOTIDE SEQUENCE [LARGE SCALE GENOMIC DNA]</scope>
</reference>
<keyword evidence="4" id="KW-0800">Toxin</keyword>
<evidence type="ECO:0000256" key="1">
    <source>
        <dbReference type="ARBA" id="ARBA00004613"/>
    </source>
</evidence>
<keyword evidence="6" id="KW-1219">Ryanodine-sensitive calcium-release channel impairing toxin</keyword>
<keyword evidence="7" id="KW-0732">Signal</keyword>
<comment type="similarity">
    <text evidence="2">Belongs to the scorpion calcin family.</text>
</comment>
<accession>A0AAV2I6Q1</accession>
<comment type="caution">
    <text evidence="8">The sequence shown here is derived from an EMBL/GenBank/DDBJ whole genome shotgun (WGS) entry which is preliminary data.</text>
</comment>
<protein>
    <submittedName>
        <fullName evidence="8">Uncharacterized protein</fullName>
    </submittedName>
</protein>
<evidence type="ECO:0000313" key="9">
    <source>
        <dbReference type="Proteomes" id="UP001497497"/>
    </source>
</evidence>
<sequence length="148" mass="16358">MRSPVTLATVVVYLTLTLSEAFNCKFPNEGCDSNSECCSGKCIDAHPGTNPRCTKLSIHKPCLYTYQCEERLRCGSKNTCCAKYWGICNEARDCCDPAHNCFSVDGFYYKRCLYSSNLNQNHGAVLKTSLFLYVILPAVTIPSILAGS</sequence>
<dbReference type="EMBL" id="CAXITT010000438">
    <property type="protein sequence ID" value="CAL1541541.1"/>
    <property type="molecule type" value="Genomic_DNA"/>
</dbReference>
<keyword evidence="5" id="KW-1015">Disulfide bond</keyword>
<evidence type="ECO:0000256" key="2">
    <source>
        <dbReference type="ARBA" id="ARBA00008992"/>
    </source>
</evidence>
<dbReference type="GO" id="GO:0019855">
    <property type="term" value="F:calcium channel inhibitor activity"/>
    <property type="evidence" value="ECO:0007669"/>
    <property type="project" value="InterPro"/>
</dbReference>
<organism evidence="8 9">
    <name type="scientific">Lymnaea stagnalis</name>
    <name type="common">Great pond snail</name>
    <name type="synonym">Helix stagnalis</name>
    <dbReference type="NCBI Taxonomy" id="6523"/>
    <lineage>
        <taxon>Eukaryota</taxon>
        <taxon>Metazoa</taxon>
        <taxon>Spiralia</taxon>
        <taxon>Lophotrochozoa</taxon>
        <taxon>Mollusca</taxon>
        <taxon>Gastropoda</taxon>
        <taxon>Heterobranchia</taxon>
        <taxon>Euthyneura</taxon>
        <taxon>Panpulmonata</taxon>
        <taxon>Hygrophila</taxon>
        <taxon>Lymnaeoidea</taxon>
        <taxon>Lymnaeidae</taxon>
        <taxon>Lymnaea</taxon>
    </lineage>
</organism>